<dbReference type="GO" id="GO:0016887">
    <property type="term" value="F:ATP hydrolysis activity"/>
    <property type="evidence" value="ECO:0007669"/>
    <property type="project" value="InterPro"/>
</dbReference>
<feature type="region of interest" description="Disordered" evidence="4">
    <location>
        <begin position="108"/>
        <end position="156"/>
    </location>
</feature>
<dbReference type="Gene3D" id="3.40.50.300">
    <property type="entry name" value="P-loop containing nucleotide triphosphate hydrolases"/>
    <property type="match status" value="1"/>
</dbReference>
<reference evidence="6" key="1">
    <citation type="submission" date="2023-04" db="EMBL/GenBank/DDBJ databases">
        <title>Ambrosiozyma monospora NBRC 1965.</title>
        <authorList>
            <person name="Ichikawa N."/>
            <person name="Sato H."/>
            <person name="Tonouchi N."/>
        </authorList>
    </citation>
    <scope>NUCLEOTIDE SEQUENCE</scope>
    <source>
        <strain evidence="6">NBRC 1965</strain>
    </source>
</reference>
<gene>
    <name evidence="6" type="ORF">Amon01_000245000</name>
</gene>
<dbReference type="Gene3D" id="1.10.8.60">
    <property type="match status" value="1"/>
</dbReference>
<feature type="compositionally biased region" description="Polar residues" evidence="4">
    <location>
        <begin position="129"/>
        <end position="150"/>
    </location>
</feature>
<dbReference type="FunFam" id="3.40.50.300:FF:000093">
    <property type="entry name" value="Fidgetin-like 1"/>
    <property type="match status" value="1"/>
</dbReference>
<comment type="caution">
    <text evidence="6">The sequence shown here is derived from an EMBL/GenBank/DDBJ whole genome shotgun (WGS) entry which is preliminary data.</text>
</comment>
<dbReference type="Pfam" id="PF17862">
    <property type="entry name" value="AAA_lid_3"/>
    <property type="match status" value="1"/>
</dbReference>
<accession>A0A9W7DES3</accession>
<evidence type="ECO:0000256" key="4">
    <source>
        <dbReference type="SAM" id="MobiDB-lite"/>
    </source>
</evidence>
<dbReference type="InterPro" id="IPR003959">
    <property type="entry name" value="ATPase_AAA_core"/>
</dbReference>
<keyword evidence="7" id="KW-1185">Reference proteome</keyword>
<evidence type="ECO:0000256" key="2">
    <source>
        <dbReference type="ARBA" id="ARBA00022741"/>
    </source>
</evidence>
<dbReference type="SUPFAM" id="SSF52540">
    <property type="entry name" value="P-loop containing nucleoside triphosphate hydrolases"/>
    <property type="match status" value="1"/>
</dbReference>
<organism evidence="6 7">
    <name type="scientific">Ambrosiozyma monospora</name>
    <name type="common">Yeast</name>
    <name type="synonym">Endomycopsis monosporus</name>
    <dbReference type="NCBI Taxonomy" id="43982"/>
    <lineage>
        <taxon>Eukaryota</taxon>
        <taxon>Fungi</taxon>
        <taxon>Dikarya</taxon>
        <taxon>Ascomycota</taxon>
        <taxon>Saccharomycotina</taxon>
        <taxon>Pichiomycetes</taxon>
        <taxon>Pichiales</taxon>
        <taxon>Pichiaceae</taxon>
        <taxon>Ambrosiozyma</taxon>
    </lineage>
</organism>
<evidence type="ECO:0000256" key="1">
    <source>
        <dbReference type="ARBA" id="ARBA00006914"/>
    </source>
</evidence>
<dbReference type="InterPro" id="IPR003960">
    <property type="entry name" value="ATPase_AAA_CS"/>
</dbReference>
<dbReference type="Proteomes" id="UP001165063">
    <property type="component" value="Unassembled WGS sequence"/>
</dbReference>
<dbReference type="GO" id="GO:0005524">
    <property type="term" value="F:ATP binding"/>
    <property type="evidence" value="ECO:0007669"/>
    <property type="project" value="UniProtKB-KW"/>
</dbReference>
<evidence type="ECO:0000259" key="5">
    <source>
        <dbReference type="SMART" id="SM00382"/>
    </source>
</evidence>
<feature type="compositionally biased region" description="Low complexity" evidence="4">
    <location>
        <begin position="328"/>
        <end position="339"/>
    </location>
</feature>
<dbReference type="CDD" id="cd19509">
    <property type="entry name" value="RecA-like_VPS4-like"/>
    <property type="match status" value="1"/>
</dbReference>
<evidence type="ECO:0000313" key="6">
    <source>
        <dbReference type="EMBL" id="GMG22035.1"/>
    </source>
</evidence>
<keyword evidence="3" id="KW-0067">ATP-binding</keyword>
<dbReference type="FunFam" id="1.10.8.60:FF:000022">
    <property type="entry name" value="Fidgetin like 1"/>
    <property type="match status" value="1"/>
</dbReference>
<dbReference type="Pfam" id="PF09336">
    <property type="entry name" value="Vps4_C"/>
    <property type="match status" value="1"/>
</dbReference>
<keyword evidence="2" id="KW-0547">Nucleotide-binding</keyword>
<feature type="compositionally biased region" description="Low complexity" evidence="4">
    <location>
        <begin position="110"/>
        <end position="128"/>
    </location>
</feature>
<evidence type="ECO:0000256" key="3">
    <source>
        <dbReference type="ARBA" id="ARBA00022840"/>
    </source>
</evidence>
<name>A0A9W7DES3_AMBMO</name>
<dbReference type="InterPro" id="IPR050304">
    <property type="entry name" value="MT-severing_AAA_ATPase"/>
</dbReference>
<dbReference type="AlphaFoldDB" id="A0A9W7DES3"/>
<dbReference type="Pfam" id="PF00004">
    <property type="entry name" value="AAA"/>
    <property type="match status" value="1"/>
</dbReference>
<dbReference type="InterPro" id="IPR027417">
    <property type="entry name" value="P-loop_NTPase"/>
</dbReference>
<dbReference type="PROSITE" id="PS00674">
    <property type="entry name" value="AAA"/>
    <property type="match status" value="1"/>
</dbReference>
<sequence>MAMFRKKKEAPLSKLLDIYNEIANNSLTNLSLEQNNRSNEALSGWKSLHTIAEWRMDQLEKSIQGQELTDEEIYLHDEIRILQAQADDHMKRLESKLSSQHELDNRIYGQHQQQQQQQQQQQKSSSSSLGNSYSTVPTLRTANPTAMNTKKSNKPLLKTLRSFPATSNLSNSNGGGMKGASTMSAAQQAATLIWSPSNSLKQTVDKSYSKSTPAINDLFQDFDQDTTEIDARQQETYKTLQQLQHKGAISQASRNKPDHIEDLIDLSTNMSRLDLSNSTSNNSPQCNYVPLVQQQSYSPKVSQPKPHVKTSAERAQAALKISANVKLRPQQRPTTSRTTGISNGTSRSRSPVKHLKQAASSSALSNAYHHQSQHPHRHQSENSNAKAAHTAANLVSRQKKSTAVVKPHQRQIRVANGTNKQKLKPTAASSNMRKPSPASSSHKQQQDLNSNSLAEGKDTETLSSDSEETDEEKLIASCRGVDPQAARQILKEIVVNGDEVYWDDIAGLDAAKNSLKEAVVYPFLRPDLFSGLREPARGMLLFGPPGTGKTMLARAVATESKSTFFSISASSLTSKYLGESEKLVRALFQLAKKMAPSIIFVDEIDSLLGSRSNDNENESSRRIKNEFLVQWSDLTRAAAGRDQGDDLNRVLVLAATNLPWAIDEAARRRFVRRQYIPLPENQTRKVQFTKLLSHQKHTLNQKDFEELIELTEGFSGSDITALAKDAAMGPLRELGDRLLMTSKNEIRPLCLEDFINSLNYIRPSVSKEGLKEFENWASLYGSSGA</sequence>
<proteinExistence type="inferred from homology"/>
<evidence type="ECO:0000313" key="7">
    <source>
        <dbReference type="Proteomes" id="UP001165063"/>
    </source>
</evidence>
<protein>
    <submittedName>
        <fullName evidence="6">Unnamed protein product</fullName>
    </submittedName>
</protein>
<dbReference type="PANTHER" id="PTHR23074:SF17">
    <property type="entry name" value="FIDGETIN-LIKE PROTEIN 1"/>
    <property type="match status" value="1"/>
</dbReference>
<dbReference type="OrthoDB" id="10251136at2759"/>
<feature type="region of interest" description="Disordered" evidence="4">
    <location>
        <begin position="295"/>
        <end position="477"/>
    </location>
</feature>
<dbReference type="InterPro" id="IPR003593">
    <property type="entry name" value="AAA+_ATPase"/>
</dbReference>
<dbReference type="PANTHER" id="PTHR23074">
    <property type="entry name" value="AAA DOMAIN-CONTAINING"/>
    <property type="match status" value="1"/>
</dbReference>
<dbReference type="InterPro" id="IPR041569">
    <property type="entry name" value="AAA_lid_3"/>
</dbReference>
<dbReference type="InterPro" id="IPR015415">
    <property type="entry name" value="Spast_Vps4_C"/>
</dbReference>
<comment type="similarity">
    <text evidence="1">Belongs to the AAA ATPase family.</text>
</comment>
<dbReference type="SMART" id="SM00382">
    <property type="entry name" value="AAA"/>
    <property type="match status" value="1"/>
</dbReference>
<feature type="compositionally biased region" description="Polar residues" evidence="4">
    <location>
        <begin position="427"/>
        <end position="453"/>
    </location>
</feature>
<feature type="compositionally biased region" description="Polar residues" evidence="4">
    <location>
        <begin position="340"/>
        <end position="349"/>
    </location>
</feature>
<dbReference type="EMBL" id="BSXU01000890">
    <property type="protein sequence ID" value="GMG22035.1"/>
    <property type="molecule type" value="Genomic_DNA"/>
</dbReference>
<feature type="domain" description="AAA+ ATPase" evidence="5">
    <location>
        <begin position="535"/>
        <end position="680"/>
    </location>
</feature>